<evidence type="ECO:0000313" key="3">
    <source>
        <dbReference type="Proteomes" id="UP000007797"/>
    </source>
</evidence>
<dbReference type="PANTHER" id="PTHR12673">
    <property type="entry name" value="FACIOGENITAL DYSPLASIA PROTEIN"/>
    <property type="match status" value="1"/>
</dbReference>
<dbReference type="SMART" id="SM00325">
    <property type="entry name" value="RhoGEF"/>
    <property type="match status" value="1"/>
</dbReference>
<dbReference type="Proteomes" id="UP000007797">
    <property type="component" value="Unassembled WGS sequence"/>
</dbReference>
<dbReference type="AlphaFoldDB" id="F4PLX3"/>
<keyword evidence="3" id="KW-1185">Reference proteome</keyword>
<organism evidence="2 3">
    <name type="scientific">Cavenderia fasciculata</name>
    <name type="common">Slime mold</name>
    <name type="synonym">Dictyostelium fasciculatum</name>
    <dbReference type="NCBI Taxonomy" id="261658"/>
    <lineage>
        <taxon>Eukaryota</taxon>
        <taxon>Amoebozoa</taxon>
        <taxon>Evosea</taxon>
        <taxon>Eumycetozoa</taxon>
        <taxon>Dictyostelia</taxon>
        <taxon>Acytosteliales</taxon>
        <taxon>Cavenderiaceae</taxon>
        <taxon>Cavenderia</taxon>
    </lineage>
</organism>
<feature type="domain" description="DH" evidence="1">
    <location>
        <begin position="20"/>
        <end position="204"/>
    </location>
</feature>
<dbReference type="InterPro" id="IPR035899">
    <property type="entry name" value="DBL_dom_sf"/>
</dbReference>
<dbReference type="GO" id="GO:0005085">
    <property type="term" value="F:guanyl-nucleotide exchange factor activity"/>
    <property type="evidence" value="ECO:0007669"/>
    <property type="project" value="InterPro"/>
</dbReference>
<dbReference type="GO" id="GO:0005737">
    <property type="term" value="C:cytoplasm"/>
    <property type="evidence" value="ECO:0007669"/>
    <property type="project" value="TreeGrafter"/>
</dbReference>
<reference evidence="3" key="1">
    <citation type="journal article" date="2011" name="Genome Res.">
        <title>Phylogeny-wide analysis of social amoeba genomes highlights ancient origins for complex intercellular communication.</title>
        <authorList>
            <person name="Heidel A.J."/>
            <person name="Lawal H.M."/>
            <person name="Felder M."/>
            <person name="Schilde C."/>
            <person name="Helps N.R."/>
            <person name="Tunggal B."/>
            <person name="Rivero F."/>
            <person name="John U."/>
            <person name="Schleicher M."/>
            <person name="Eichinger L."/>
            <person name="Platzer M."/>
            <person name="Noegel A.A."/>
            <person name="Schaap P."/>
            <person name="Gloeckner G."/>
        </authorList>
    </citation>
    <scope>NUCLEOTIDE SEQUENCE [LARGE SCALE GENOMIC DNA]</scope>
    <source>
        <strain evidence="3">SH3</strain>
    </source>
</reference>
<dbReference type="SUPFAM" id="SSF48065">
    <property type="entry name" value="DBL homology domain (DH-domain)"/>
    <property type="match status" value="1"/>
</dbReference>
<sequence length="225" mass="26513">MEFINTNNNTNNQIIDDETKRIGVLNEIFQSEETYCASLDRLINNYLEPAINENIVKKEDIWILFSNSLAIREQSKRFVTAMRLEIERGSLNYAQSFMDTISYPPYLVYVVDYQQSLQRLEKLKTQSTTFKEFLQRRKNVAIQQGEAFALDLESYLIMPVSRYPRYLLLINDLLRYSPLPHPHHQHIKQASDQIKYDLKVMNDQLKEMTDDNKLTSNSQNNCTIM</sequence>
<dbReference type="EMBL" id="GL883008">
    <property type="protein sequence ID" value="EGG23527.1"/>
    <property type="molecule type" value="Genomic_DNA"/>
</dbReference>
<dbReference type="GeneID" id="14875543"/>
<dbReference type="Pfam" id="PF00621">
    <property type="entry name" value="RhoGEF"/>
    <property type="match status" value="1"/>
</dbReference>
<dbReference type="OrthoDB" id="25874at2759"/>
<dbReference type="OMA" id="MLIFELM"/>
<protein>
    <recommendedName>
        <fullName evidence="1">DH domain-containing protein</fullName>
    </recommendedName>
</protein>
<dbReference type="PANTHER" id="PTHR12673:SF106">
    <property type="entry name" value="DH DOMAIN-CONTAINING PROTEIN"/>
    <property type="match status" value="1"/>
</dbReference>
<evidence type="ECO:0000259" key="1">
    <source>
        <dbReference type="PROSITE" id="PS50010"/>
    </source>
</evidence>
<accession>F4PLX3</accession>
<evidence type="ECO:0000313" key="2">
    <source>
        <dbReference type="EMBL" id="EGG23527.1"/>
    </source>
</evidence>
<dbReference type="Gene3D" id="1.20.900.10">
    <property type="entry name" value="Dbl homology (DH) domain"/>
    <property type="match status" value="1"/>
</dbReference>
<gene>
    <name evidence="2" type="ORF">DFA_05660</name>
</gene>
<dbReference type="RefSeq" id="XP_004361378.1">
    <property type="nucleotide sequence ID" value="XM_004361321.1"/>
</dbReference>
<dbReference type="KEGG" id="dfa:DFA_05660"/>
<dbReference type="InterPro" id="IPR051092">
    <property type="entry name" value="FYVE_RhoGEF_PH"/>
</dbReference>
<name>F4PLX3_CACFS</name>
<proteinExistence type="predicted"/>
<dbReference type="InterPro" id="IPR000219">
    <property type="entry name" value="DH_dom"/>
</dbReference>
<dbReference type="PROSITE" id="PS50010">
    <property type="entry name" value="DH_2"/>
    <property type="match status" value="1"/>
</dbReference>